<evidence type="ECO:0000256" key="2">
    <source>
        <dbReference type="ARBA" id="ARBA00022825"/>
    </source>
</evidence>
<dbReference type="STRING" id="64791.A0A151XK54"/>
<protein>
    <submittedName>
        <fullName evidence="6">Inactive dipeptidyl peptidase 10</fullName>
    </submittedName>
</protein>
<keyword evidence="2" id="KW-0720">Serine protease</keyword>
<dbReference type="PANTHER" id="PTHR11731:SF200">
    <property type="entry name" value="DIPEPTIDYL PEPTIDASE 10, ISOFORM B"/>
    <property type="match status" value="1"/>
</dbReference>
<dbReference type="InterPro" id="IPR002469">
    <property type="entry name" value="Peptidase_S9B_N"/>
</dbReference>
<evidence type="ECO:0000259" key="5">
    <source>
        <dbReference type="Pfam" id="PF00930"/>
    </source>
</evidence>
<dbReference type="SUPFAM" id="SSF82171">
    <property type="entry name" value="DPP6 N-terminal domain-like"/>
    <property type="match status" value="1"/>
</dbReference>
<dbReference type="Gene3D" id="2.140.10.30">
    <property type="entry name" value="Dipeptidylpeptidase IV, N-terminal domain"/>
    <property type="match status" value="1"/>
</dbReference>
<keyword evidence="3" id="KW-0325">Glycoprotein</keyword>
<keyword evidence="4" id="KW-0812">Transmembrane</keyword>
<dbReference type="EMBL" id="KQ982059">
    <property type="protein sequence ID" value="KYQ60580.1"/>
    <property type="molecule type" value="Genomic_DNA"/>
</dbReference>
<accession>A0A151XK54</accession>
<keyword evidence="4" id="KW-0472">Membrane</keyword>
<keyword evidence="4" id="KW-1133">Transmembrane helix</keyword>
<evidence type="ECO:0000256" key="1">
    <source>
        <dbReference type="ARBA" id="ARBA00022438"/>
    </source>
</evidence>
<dbReference type="Proteomes" id="UP000075809">
    <property type="component" value="Unassembled WGS sequence"/>
</dbReference>
<name>A0A151XK54_9HYME</name>
<evidence type="ECO:0000256" key="4">
    <source>
        <dbReference type="SAM" id="Phobius"/>
    </source>
</evidence>
<dbReference type="GO" id="GO:0005886">
    <property type="term" value="C:plasma membrane"/>
    <property type="evidence" value="ECO:0007669"/>
    <property type="project" value="TreeGrafter"/>
</dbReference>
<evidence type="ECO:0000256" key="3">
    <source>
        <dbReference type="ARBA" id="ARBA00023180"/>
    </source>
</evidence>
<dbReference type="GO" id="GO:0008236">
    <property type="term" value="F:serine-type peptidase activity"/>
    <property type="evidence" value="ECO:0007669"/>
    <property type="project" value="UniProtKB-KW"/>
</dbReference>
<dbReference type="InterPro" id="IPR050278">
    <property type="entry name" value="Serine_Prot_S9B/DPPIV"/>
</dbReference>
<feature type="transmembrane region" description="Helical" evidence="4">
    <location>
        <begin position="40"/>
        <end position="60"/>
    </location>
</feature>
<dbReference type="GO" id="GO:0004177">
    <property type="term" value="F:aminopeptidase activity"/>
    <property type="evidence" value="ECO:0007669"/>
    <property type="project" value="UniProtKB-KW"/>
</dbReference>
<keyword evidence="7" id="KW-1185">Reference proteome</keyword>
<reference evidence="6 7" key="1">
    <citation type="submission" date="2015-09" db="EMBL/GenBank/DDBJ databases">
        <title>Trachymyrmex zeteki WGS genome.</title>
        <authorList>
            <person name="Nygaard S."/>
            <person name="Hu H."/>
            <person name="Boomsma J."/>
            <person name="Zhang G."/>
        </authorList>
    </citation>
    <scope>NUCLEOTIDE SEQUENCE [LARGE SCALE GENOMIC DNA]</scope>
    <source>
        <strain evidence="6">Tzet28-1</strain>
        <tissue evidence="6">Whole body</tissue>
    </source>
</reference>
<dbReference type="GO" id="GO:0008239">
    <property type="term" value="F:dipeptidyl-peptidase activity"/>
    <property type="evidence" value="ECO:0007669"/>
    <property type="project" value="TreeGrafter"/>
</dbReference>
<proteinExistence type="predicted"/>
<keyword evidence="1" id="KW-0378">Hydrolase</keyword>
<dbReference type="GO" id="GO:0006508">
    <property type="term" value="P:proteolysis"/>
    <property type="evidence" value="ECO:0007669"/>
    <property type="project" value="InterPro"/>
</dbReference>
<sequence length="228" mass="25969">MTIPFYGYPGSLTFQYTSAIPIHYPKSIELLCFFFIDTRTIFFVHYFATLLSIYAMSIRLHKKSIFPFQSGTTNPTVKLFCVDLDMVVQGNVTLVEIEHPSELSTSERILSAVDFPTDSLVYATWMNRVQNKAYFQLCDVDSLLPNCTTTLSYSERNGWVEQFEAPIFSEDGTSFLLILPQIQKNGSNWRHIVLITNATSGRPVSTALTSGYFVVTEIVSWDREDSYL</sequence>
<evidence type="ECO:0000313" key="6">
    <source>
        <dbReference type="EMBL" id="KYQ60580.1"/>
    </source>
</evidence>
<feature type="domain" description="Dipeptidylpeptidase IV N-terminal" evidence="5">
    <location>
        <begin position="69"/>
        <end position="226"/>
    </location>
</feature>
<gene>
    <name evidence="6" type="ORF">ALC60_00359</name>
</gene>
<keyword evidence="1" id="KW-0031">Aminopeptidase</keyword>
<dbReference type="AlphaFoldDB" id="A0A151XK54"/>
<dbReference type="Pfam" id="PF00930">
    <property type="entry name" value="DPPIV_N"/>
    <property type="match status" value="1"/>
</dbReference>
<keyword evidence="1" id="KW-0645">Protease</keyword>
<dbReference type="PANTHER" id="PTHR11731">
    <property type="entry name" value="PROTEASE FAMILY S9B,C DIPEPTIDYL-PEPTIDASE IV-RELATED"/>
    <property type="match status" value="1"/>
</dbReference>
<evidence type="ECO:0000313" key="7">
    <source>
        <dbReference type="Proteomes" id="UP000075809"/>
    </source>
</evidence>
<organism evidence="6 7">
    <name type="scientific">Mycetomoellerius zeteki</name>
    <dbReference type="NCBI Taxonomy" id="64791"/>
    <lineage>
        <taxon>Eukaryota</taxon>
        <taxon>Metazoa</taxon>
        <taxon>Ecdysozoa</taxon>
        <taxon>Arthropoda</taxon>
        <taxon>Hexapoda</taxon>
        <taxon>Insecta</taxon>
        <taxon>Pterygota</taxon>
        <taxon>Neoptera</taxon>
        <taxon>Endopterygota</taxon>
        <taxon>Hymenoptera</taxon>
        <taxon>Apocrita</taxon>
        <taxon>Aculeata</taxon>
        <taxon>Formicoidea</taxon>
        <taxon>Formicidae</taxon>
        <taxon>Myrmicinae</taxon>
        <taxon>Mycetomoellerius</taxon>
    </lineage>
</organism>